<protein>
    <submittedName>
        <fullName evidence="1">Uncharacterized protein</fullName>
    </submittedName>
</protein>
<organism evidence="1">
    <name type="scientific">uncultured Caudovirales phage</name>
    <dbReference type="NCBI Taxonomy" id="2100421"/>
    <lineage>
        <taxon>Viruses</taxon>
        <taxon>Duplodnaviria</taxon>
        <taxon>Heunggongvirae</taxon>
        <taxon>Uroviricota</taxon>
        <taxon>Caudoviricetes</taxon>
        <taxon>Peduoviridae</taxon>
        <taxon>Maltschvirus</taxon>
        <taxon>Maltschvirus maltsch</taxon>
    </lineage>
</organism>
<accession>A0A6J5Q3Q8</accession>
<gene>
    <name evidence="1" type="ORF">UFOVP1004_52</name>
</gene>
<dbReference type="EMBL" id="LR796964">
    <property type="protein sequence ID" value="CAB4178042.1"/>
    <property type="molecule type" value="Genomic_DNA"/>
</dbReference>
<evidence type="ECO:0000313" key="1">
    <source>
        <dbReference type="EMBL" id="CAB4178042.1"/>
    </source>
</evidence>
<proteinExistence type="predicted"/>
<name>A0A6J5Q3Q8_9CAUD</name>
<reference evidence="1" key="1">
    <citation type="submission" date="2020-05" db="EMBL/GenBank/DDBJ databases">
        <authorList>
            <person name="Chiriac C."/>
            <person name="Salcher M."/>
            <person name="Ghai R."/>
            <person name="Kavagutti S V."/>
        </authorList>
    </citation>
    <scope>NUCLEOTIDE SEQUENCE</scope>
</reference>
<sequence>MELHEAWGLYLEPGGKSVDNRNRIVELMYGPLTDWLVRSVSPRYAEHMLSEIGVVLVQEVENATCEISVAELVVLIRKKSLATLDYRPERDSLVKLTKEGLLDVGEFYIQREREEWKTGPDSSVDDPTIRQRPFSASLLAAEKSAEATGAEGVLVRLARECGLQ</sequence>